<sequence>MAEDSSSTLPARPVFIKNKRSSQALRTGVAMPTYTIQDDAPWMKSRTSSAPIESSTHGEDYEQVSPESDPHSLPPLNTKPSYHPSYHAHSQQQILDNGPQIRQSRLPLFKQVRSMLQKPPPLITPENTKWDDFSGELSETGKPPQVKPSAYVSPYERLRRRSPEQRGMNRLTKASPVSMLLDEEEEVKPPPPLNITRMRPRSIARSPVSPISPVSPVDCGAPTPLSHSERALPPPLVTTPSVMTIKRKPTPSSAPKVENLTPQRSPSITSNWTEPPDEEEPPSGPAQHSSSHFSWTTYATSVAPGARRSIDSTSTRHTKQPSIQDQPRHKSHFSWSTVNTAMTYQNRAPDSPPPSPPPPIPAKYATSWVRDAQVTPGSDSVRDDAQHRASLRPGTVPSVLAKSAPSALPPTQEPYKPYSPAQQTASPSTLTPETYKPRGLPVQSILSRQRPVQRMDNQEWTPPPRKSSVTPTPRSATSTPTSAVHPALRSVSPLPSASQQHLTNKNIQGSSSKALPPPPSLTTATSGSSFPFSHLDHLLAREKDLQHQRSNTARAIADLEKTLKASPLEVGWRVHKETEKAVEGHRSRMEEISLEEREVGIKISRVRRKEGEEEGLWVRRVTG</sequence>
<feature type="compositionally biased region" description="Polar residues" evidence="1">
    <location>
        <begin position="333"/>
        <end position="348"/>
    </location>
</feature>
<gene>
    <name evidence="2" type="ORF">B0A54_13199</name>
</gene>
<proteinExistence type="predicted"/>
<feature type="compositionally biased region" description="Polar residues" evidence="1">
    <location>
        <begin position="286"/>
        <end position="300"/>
    </location>
</feature>
<organism evidence="2 3">
    <name type="scientific">Friedmanniomyces endolithicus</name>
    <dbReference type="NCBI Taxonomy" id="329885"/>
    <lineage>
        <taxon>Eukaryota</taxon>
        <taxon>Fungi</taxon>
        <taxon>Dikarya</taxon>
        <taxon>Ascomycota</taxon>
        <taxon>Pezizomycotina</taxon>
        <taxon>Dothideomycetes</taxon>
        <taxon>Dothideomycetidae</taxon>
        <taxon>Mycosphaerellales</taxon>
        <taxon>Teratosphaeriaceae</taxon>
        <taxon>Friedmanniomyces</taxon>
    </lineage>
</organism>
<dbReference type="AlphaFoldDB" id="A0A4U0UN36"/>
<feature type="compositionally biased region" description="Low complexity" evidence="1">
    <location>
        <begin position="201"/>
        <end position="217"/>
    </location>
</feature>
<feature type="compositionally biased region" description="Polar residues" evidence="1">
    <location>
        <begin position="420"/>
        <end position="432"/>
    </location>
</feature>
<evidence type="ECO:0000313" key="2">
    <source>
        <dbReference type="EMBL" id="TKA36265.1"/>
    </source>
</evidence>
<dbReference type="OrthoDB" id="4507572at2759"/>
<feature type="region of interest" description="Disordered" evidence="1">
    <location>
        <begin position="1"/>
        <end position="531"/>
    </location>
</feature>
<reference evidence="2 3" key="1">
    <citation type="submission" date="2017-03" db="EMBL/GenBank/DDBJ databases">
        <title>Genomes of endolithic fungi from Antarctica.</title>
        <authorList>
            <person name="Coleine C."/>
            <person name="Masonjones S."/>
            <person name="Stajich J.E."/>
        </authorList>
    </citation>
    <scope>NUCLEOTIDE SEQUENCE [LARGE SCALE GENOMIC DNA]</scope>
    <source>
        <strain evidence="2 3">CCFEE 5311</strain>
    </source>
</reference>
<feature type="compositionally biased region" description="Polar residues" evidence="1">
    <location>
        <begin position="88"/>
        <end position="103"/>
    </location>
</feature>
<feature type="compositionally biased region" description="Pro residues" evidence="1">
    <location>
        <begin position="350"/>
        <end position="361"/>
    </location>
</feature>
<feature type="compositionally biased region" description="Polar residues" evidence="1">
    <location>
        <begin position="311"/>
        <end position="325"/>
    </location>
</feature>
<accession>A0A4U0UN36</accession>
<evidence type="ECO:0000313" key="3">
    <source>
        <dbReference type="Proteomes" id="UP000310066"/>
    </source>
</evidence>
<name>A0A4U0UN36_9PEZI</name>
<comment type="caution">
    <text evidence="2">The sequence shown here is derived from an EMBL/GenBank/DDBJ whole genome shotgun (WGS) entry which is preliminary data.</text>
</comment>
<dbReference type="Proteomes" id="UP000310066">
    <property type="component" value="Unassembled WGS sequence"/>
</dbReference>
<dbReference type="EMBL" id="NAJP01000061">
    <property type="protein sequence ID" value="TKA36265.1"/>
    <property type="molecule type" value="Genomic_DNA"/>
</dbReference>
<protein>
    <submittedName>
        <fullName evidence="2">Uncharacterized protein</fullName>
    </submittedName>
</protein>
<feature type="compositionally biased region" description="Polar residues" evidence="1">
    <location>
        <begin position="45"/>
        <end position="55"/>
    </location>
</feature>
<feature type="compositionally biased region" description="Polar residues" evidence="1">
    <location>
        <begin position="260"/>
        <end position="273"/>
    </location>
</feature>
<feature type="compositionally biased region" description="Low complexity" evidence="1">
    <location>
        <begin position="467"/>
        <end position="484"/>
    </location>
</feature>
<evidence type="ECO:0000256" key="1">
    <source>
        <dbReference type="SAM" id="MobiDB-lite"/>
    </source>
</evidence>
<feature type="compositionally biased region" description="Polar residues" evidence="1">
    <location>
        <begin position="493"/>
        <end position="508"/>
    </location>
</feature>